<evidence type="ECO:0000313" key="3">
    <source>
        <dbReference type="Proteomes" id="UP000226712"/>
    </source>
</evidence>
<organism evidence="2 3">
    <name type="scientific">Candidatus Iainarchaeum sp</name>
    <dbReference type="NCBI Taxonomy" id="3101447"/>
    <lineage>
        <taxon>Archaea</taxon>
        <taxon>Candidatus Iainarchaeota</taxon>
        <taxon>Candidatus Iainarchaeia</taxon>
        <taxon>Candidatus Iainarchaeales</taxon>
        <taxon>Candidatus Iainarchaeaceae</taxon>
        <taxon>Candidatus Iainarchaeum</taxon>
    </lineage>
</organism>
<dbReference type="EMBL" id="NZBD01000015">
    <property type="protein sequence ID" value="MAG18275.1"/>
    <property type="molecule type" value="Genomic_DNA"/>
</dbReference>
<dbReference type="InterPro" id="IPR050229">
    <property type="entry name" value="GlpE_sulfurtransferase"/>
</dbReference>
<gene>
    <name evidence="2" type="ORF">CL944_02260</name>
</gene>
<dbReference type="InterPro" id="IPR001763">
    <property type="entry name" value="Rhodanese-like_dom"/>
</dbReference>
<dbReference type="PROSITE" id="PS50206">
    <property type="entry name" value="RHODANESE_3"/>
    <property type="match status" value="1"/>
</dbReference>
<feature type="domain" description="Rhodanese" evidence="1">
    <location>
        <begin position="15"/>
        <end position="95"/>
    </location>
</feature>
<dbReference type="PANTHER" id="PTHR43031">
    <property type="entry name" value="FAD-DEPENDENT OXIDOREDUCTASE"/>
    <property type="match status" value="1"/>
</dbReference>
<dbReference type="CDD" id="cd00158">
    <property type="entry name" value="RHOD"/>
    <property type="match status" value="1"/>
</dbReference>
<dbReference type="Pfam" id="PF00581">
    <property type="entry name" value="Rhodanese"/>
    <property type="match status" value="1"/>
</dbReference>
<protein>
    <submittedName>
        <fullName evidence="2">Rhodanese</fullName>
    </submittedName>
</protein>
<accession>A0A2D6LQ13</accession>
<sequence>MVKEVSAKEAKKLITAKKAILLDVREKKEIDAGNANPDKCIPLGELAERKNELSTKRPIIVICRSGHRSATATKFLNENGFEAFNLKGGMLAWGS</sequence>
<dbReference type="AlphaFoldDB" id="A0A2D6LQ13"/>
<evidence type="ECO:0000313" key="2">
    <source>
        <dbReference type="EMBL" id="MAG18275.1"/>
    </source>
</evidence>
<dbReference type="SMART" id="SM00450">
    <property type="entry name" value="RHOD"/>
    <property type="match status" value="1"/>
</dbReference>
<dbReference type="PANTHER" id="PTHR43031:SF18">
    <property type="entry name" value="RHODANESE-RELATED SULFURTRANSFERASES"/>
    <property type="match status" value="1"/>
</dbReference>
<proteinExistence type="predicted"/>
<dbReference type="Gene3D" id="3.40.250.10">
    <property type="entry name" value="Rhodanese-like domain"/>
    <property type="match status" value="1"/>
</dbReference>
<comment type="caution">
    <text evidence="2">The sequence shown here is derived from an EMBL/GenBank/DDBJ whole genome shotgun (WGS) entry which is preliminary data.</text>
</comment>
<dbReference type="SUPFAM" id="SSF52821">
    <property type="entry name" value="Rhodanese/Cell cycle control phosphatase"/>
    <property type="match status" value="1"/>
</dbReference>
<name>A0A2D6LQ13_9ARCH</name>
<reference evidence="3" key="1">
    <citation type="submission" date="2017-09" db="EMBL/GenBank/DDBJ databases">
        <title>The Reconstruction of 2,631 Draft Metagenome-Assembled Genomes from the Global Oceans.</title>
        <authorList>
            <person name="Tully B.J."/>
            <person name="Graham E.D."/>
            <person name="Heidelberg J.F."/>
        </authorList>
    </citation>
    <scope>NUCLEOTIDE SEQUENCE [LARGE SCALE GENOMIC DNA]</scope>
</reference>
<dbReference type="InterPro" id="IPR036873">
    <property type="entry name" value="Rhodanese-like_dom_sf"/>
</dbReference>
<dbReference type="Proteomes" id="UP000226712">
    <property type="component" value="Unassembled WGS sequence"/>
</dbReference>
<evidence type="ECO:0000259" key="1">
    <source>
        <dbReference type="PROSITE" id="PS50206"/>
    </source>
</evidence>